<keyword evidence="5" id="KW-1185">Reference proteome</keyword>
<dbReference type="Pfam" id="PF24467">
    <property type="entry name" value="ARM_FBXO47"/>
    <property type="match status" value="1"/>
</dbReference>
<dbReference type="PROSITE" id="PS50181">
    <property type="entry name" value="FBOX"/>
    <property type="match status" value="1"/>
</dbReference>
<dbReference type="HOGENOM" id="CLU_496299_0_0_1"/>
<proteinExistence type="predicted"/>
<dbReference type="EMBL" id="GL379814">
    <property type="protein sequence ID" value="EGT44859.1"/>
    <property type="molecule type" value="Genomic_DNA"/>
</dbReference>
<sequence length="578" mass="65962">MYRPTAPARDPTVRYMTRKRRNSDSTPPITNFFATVKRERSNSESKDVSQKLEDSLNTSIDHSHKGFTENGPLYSLEELRNLLGVPTKPPFLSISNQDAPIGLENLPAKVYSYIFTILDMQSVSALSLASTTMSTHVKGYVSTHDFYRRMQLDNLDFLNSSFRPEDDEYVENDPFVACGTLIKSITITLDTKIRAEVFLNICRNLRNQLGGSLHGFGRCLETVTENWKFSERRIMVKAAVLIDPDLRRSIIKVLTGQPGQFIGLEMKVRSGLTQLFLNKNQEVDESTPQEVIEFGAWLSVVLRNVIDKYQGKLYFILFGPTKSSRVGERVDWDYFCDNDSSKFTLRKSEPNYKKILSSLLNGIRALRIMNNSKATDMAWNGKKIYTLFLRVIEVCETRGDWSELASSTALAIDCSGLLSEYLVTCLDPTHNDYPKLLKEAAEMICLVRTHLYRWSANPATFLAEPLHHAFNHLAQLDGRYDGCYKSFLDEIWTTQKLRLKVLVRNAKGNTASGDKIREELDGQLSMVRLLSEFSNTVSLNQQALQHNVVQEHNNVELRNEIVEEQAEENEEFNRAEEE</sequence>
<evidence type="ECO:0000256" key="2">
    <source>
        <dbReference type="SAM" id="MobiDB-lite"/>
    </source>
</evidence>
<accession>G0MV64</accession>
<protein>
    <recommendedName>
        <fullName evidence="3">F-box domain-containing protein</fullName>
    </recommendedName>
</protein>
<evidence type="ECO:0000259" key="3">
    <source>
        <dbReference type="PROSITE" id="PS50181"/>
    </source>
</evidence>
<dbReference type="eggNOG" id="ENOG502TFNX">
    <property type="taxonomic scope" value="Eukaryota"/>
</dbReference>
<dbReference type="PANTHER" id="PTHR34098:SF2">
    <property type="entry name" value="F-BOX DOMAIN-CONTAINING PROTEIN"/>
    <property type="match status" value="1"/>
</dbReference>
<feature type="domain" description="F-box" evidence="3">
    <location>
        <begin position="100"/>
        <end position="150"/>
    </location>
</feature>
<evidence type="ECO:0000256" key="1">
    <source>
        <dbReference type="SAM" id="Coils"/>
    </source>
</evidence>
<keyword evidence="1" id="KW-0175">Coiled coil</keyword>
<dbReference type="PANTHER" id="PTHR34098">
    <property type="entry name" value="F-BOX ONLY PROTEIN 47"/>
    <property type="match status" value="1"/>
</dbReference>
<dbReference type="InParanoid" id="G0MV64"/>
<dbReference type="AlphaFoldDB" id="G0MV64"/>
<feature type="region of interest" description="Disordered" evidence="2">
    <location>
        <begin position="1"/>
        <end position="54"/>
    </location>
</feature>
<evidence type="ECO:0000313" key="5">
    <source>
        <dbReference type="Proteomes" id="UP000008068"/>
    </source>
</evidence>
<feature type="coiled-coil region" evidence="1">
    <location>
        <begin position="547"/>
        <end position="578"/>
    </location>
</feature>
<evidence type="ECO:0000313" key="4">
    <source>
        <dbReference type="EMBL" id="EGT44859.1"/>
    </source>
</evidence>
<dbReference type="OMA" id="GLEMKVR"/>
<feature type="compositionally biased region" description="Basic and acidic residues" evidence="2">
    <location>
        <begin position="36"/>
        <end position="54"/>
    </location>
</feature>
<feature type="compositionally biased region" description="Polar residues" evidence="2">
    <location>
        <begin position="24"/>
        <end position="33"/>
    </location>
</feature>
<dbReference type="OrthoDB" id="5785977at2759"/>
<reference evidence="5" key="1">
    <citation type="submission" date="2011-07" db="EMBL/GenBank/DDBJ databases">
        <authorList>
            <consortium name="Caenorhabditis brenneri Sequencing and Analysis Consortium"/>
            <person name="Wilson R.K."/>
        </authorList>
    </citation>
    <scope>NUCLEOTIDE SEQUENCE [LARGE SCALE GENOMIC DNA]</scope>
    <source>
        <strain evidence="5">PB2801</strain>
    </source>
</reference>
<dbReference type="FunCoup" id="G0MV64">
    <property type="interactions" value="299"/>
</dbReference>
<gene>
    <name evidence="4" type="ORF">CAEBREN_11789</name>
</gene>
<dbReference type="STRING" id="135651.G0MV64"/>
<dbReference type="InterPro" id="IPR056622">
    <property type="entry name" value="ARM_FBXO47"/>
</dbReference>
<dbReference type="InterPro" id="IPR038946">
    <property type="entry name" value="FBXO47"/>
</dbReference>
<organism evidence="5">
    <name type="scientific">Caenorhabditis brenneri</name>
    <name type="common">Nematode worm</name>
    <dbReference type="NCBI Taxonomy" id="135651"/>
    <lineage>
        <taxon>Eukaryota</taxon>
        <taxon>Metazoa</taxon>
        <taxon>Ecdysozoa</taxon>
        <taxon>Nematoda</taxon>
        <taxon>Chromadorea</taxon>
        <taxon>Rhabditida</taxon>
        <taxon>Rhabditina</taxon>
        <taxon>Rhabditomorpha</taxon>
        <taxon>Rhabditoidea</taxon>
        <taxon>Rhabditidae</taxon>
        <taxon>Peloderinae</taxon>
        <taxon>Caenorhabditis</taxon>
    </lineage>
</organism>
<dbReference type="Proteomes" id="UP000008068">
    <property type="component" value="Unassembled WGS sequence"/>
</dbReference>
<dbReference type="InterPro" id="IPR001810">
    <property type="entry name" value="F-box_dom"/>
</dbReference>
<name>G0MV64_CAEBE</name>